<dbReference type="AlphaFoldDB" id="A0A0A9F313"/>
<reference evidence="1" key="1">
    <citation type="submission" date="2014-09" db="EMBL/GenBank/DDBJ databases">
        <authorList>
            <person name="Magalhaes I.L.F."/>
            <person name="Oliveira U."/>
            <person name="Santos F.R."/>
            <person name="Vidigal T.H.D.A."/>
            <person name="Brescovit A.D."/>
            <person name="Santos A.J."/>
        </authorList>
    </citation>
    <scope>NUCLEOTIDE SEQUENCE</scope>
    <source>
        <tissue evidence="1">Shoot tissue taken approximately 20 cm above the soil surface</tissue>
    </source>
</reference>
<name>A0A0A9F313_ARUDO</name>
<protein>
    <submittedName>
        <fullName evidence="1">Uncharacterized protein</fullName>
    </submittedName>
</protein>
<dbReference type="EMBL" id="GBRH01192312">
    <property type="protein sequence ID" value="JAE05584.1"/>
    <property type="molecule type" value="Transcribed_RNA"/>
</dbReference>
<evidence type="ECO:0000313" key="1">
    <source>
        <dbReference type="EMBL" id="JAE05584.1"/>
    </source>
</evidence>
<sequence length="36" mass="3900">MLPYGGGLWVPGNSPLPESALKSFDFKRAMPSFLST</sequence>
<organism evidence="1">
    <name type="scientific">Arundo donax</name>
    <name type="common">Giant reed</name>
    <name type="synonym">Donax arundinaceus</name>
    <dbReference type="NCBI Taxonomy" id="35708"/>
    <lineage>
        <taxon>Eukaryota</taxon>
        <taxon>Viridiplantae</taxon>
        <taxon>Streptophyta</taxon>
        <taxon>Embryophyta</taxon>
        <taxon>Tracheophyta</taxon>
        <taxon>Spermatophyta</taxon>
        <taxon>Magnoliopsida</taxon>
        <taxon>Liliopsida</taxon>
        <taxon>Poales</taxon>
        <taxon>Poaceae</taxon>
        <taxon>PACMAD clade</taxon>
        <taxon>Arundinoideae</taxon>
        <taxon>Arundineae</taxon>
        <taxon>Arundo</taxon>
    </lineage>
</organism>
<accession>A0A0A9F313</accession>
<proteinExistence type="predicted"/>
<reference evidence="1" key="2">
    <citation type="journal article" date="2015" name="Data Brief">
        <title>Shoot transcriptome of the giant reed, Arundo donax.</title>
        <authorList>
            <person name="Barrero R.A."/>
            <person name="Guerrero F.D."/>
            <person name="Moolhuijzen P."/>
            <person name="Goolsby J.A."/>
            <person name="Tidwell J."/>
            <person name="Bellgard S.E."/>
            <person name="Bellgard M.I."/>
        </authorList>
    </citation>
    <scope>NUCLEOTIDE SEQUENCE</scope>
    <source>
        <tissue evidence="1">Shoot tissue taken approximately 20 cm above the soil surface</tissue>
    </source>
</reference>